<feature type="non-terminal residue" evidence="1">
    <location>
        <position position="1"/>
    </location>
</feature>
<dbReference type="EMBL" id="MU971399">
    <property type="protein sequence ID" value="KAK9235977.1"/>
    <property type="molecule type" value="Genomic_DNA"/>
</dbReference>
<name>A0ACC3SWF1_LIPKO</name>
<keyword evidence="2" id="KW-1185">Reference proteome</keyword>
<sequence>IAFRPGNSRFNHHLCLWHSLRAIDQYVTGKVRGRGLDLADTVRSSVRKTALPSVKRANQEVHCRSGASHSVHD</sequence>
<dbReference type="Proteomes" id="UP001433508">
    <property type="component" value="Unassembled WGS sequence"/>
</dbReference>
<comment type="caution">
    <text evidence="1">The sequence shown here is derived from an EMBL/GenBank/DDBJ whole genome shotgun (WGS) entry which is preliminary data.</text>
</comment>
<proteinExistence type="predicted"/>
<protein>
    <submittedName>
        <fullName evidence="1">Uncharacterized protein</fullName>
    </submittedName>
</protein>
<organism evidence="1 2">
    <name type="scientific">Lipomyces kononenkoae</name>
    <name type="common">Yeast</name>
    <dbReference type="NCBI Taxonomy" id="34357"/>
    <lineage>
        <taxon>Eukaryota</taxon>
        <taxon>Fungi</taxon>
        <taxon>Dikarya</taxon>
        <taxon>Ascomycota</taxon>
        <taxon>Saccharomycotina</taxon>
        <taxon>Lipomycetes</taxon>
        <taxon>Lipomycetales</taxon>
        <taxon>Lipomycetaceae</taxon>
        <taxon>Lipomyces</taxon>
    </lineage>
</organism>
<accession>A0ACC3SWF1</accession>
<evidence type="ECO:0000313" key="2">
    <source>
        <dbReference type="Proteomes" id="UP001433508"/>
    </source>
</evidence>
<gene>
    <name evidence="1" type="ORF">V1525DRAFT_408372</name>
</gene>
<reference evidence="2" key="1">
    <citation type="journal article" date="2024" name="Front. Bioeng. Biotechnol.">
        <title>Genome-scale model development and genomic sequencing of the oleaginous clade Lipomyces.</title>
        <authorList>
            <person name="Czajka J.J."/>
            <person name="Han Y."/>
            <person name="Kim J."/>
            <person name="Mondo S.J."/>
            <person name="Hofstad B.A."/>
            <person name="Robles A."/>
            <person name="Haridas S."/>
            <person name="Riley R."/>
            <person name="LaButti K."/>
            <person name="Pangilinan J."/>
            <person name="Andreopoulos W."/>
            <person name="Lipzen A."/>
            <person name="Yan J."/>
            <person name="Wang M."/>
            <person name="Ng V."/>
            <person name="Grigoriev I.V."/>
            <person name="Spatafora J.W."/>
            <person name="Magnuson J.K."/>
            <person name="Baker S.E."/>
            <person name="Pomraning K.R."/>
        </authorList>
    </citation>
    <scope>NUCLEOTIDE SEQUENCE [LARGE SCALE GENOMIC DNA]</scope>
    <source>
        <strain evidence="2">CBS 7786</strain>
    </source>
</reference>
<evidence type="ECO:0000313" key="1">
    <source>
        <dbReference type="EMBL" id="KAK9235977.1"/>
    </source>
</evidence>